<organism evidence="1 2">
    <name type="scientific">Thelephora ganbajun</name>
    <name type="common">Ganba fungus</name>
    <dbReference type="NCBI Taxonomy" id="370292"/>
    <lineage>
        <taxon>Eukaryota</taxon>
        <taxon>Fungi</taxon>
        <taxon>Dikarya</taxon>
        <taxon>Basidiomycota</taxon>
        <taxon>Agaricomycotina</taxon>
        <taxon>Agaricomycetes</taxon>
        <taxon>Thelephorales</taxon>
        <taxon>Thelephoraceae</taxon>
        <taxon>Thelephora</taxon>
    </lineage>
</organism>
<evidence type="ECO:0000313" key="1">
    <source>
        <dbReference type="EMBL" id="KAF9654068.1"/>
    </source>
</evidence>
<gene>
    <name evidence="1" type="ORF">BDM02DRAFT_3182474</name>
</gene>
<accession>A0ACB6ZXN7</accession>
<reference evidence="1" key="1">
    <citation type="submission" date="2019-10" db="EMBL/GenBank/DDBJ databases">
        <authorList>
            <consortium name="DOE Joint Genome Institute"/>
            <person name="Kuo A."/>
            <person name="Miyauchi S."/>
            <person name="Kiss E."/>
            <person name="Drula E."/>
            <person name="Kohler A."/>
            <person name="Sanchez-Garcia M."/>
            <person name="Andreopoulos B."/>
            <person name="Barry K.W."/>
            <person name="Bonito G."/>
            <person name="Buee M."/>
            <person name="Carver A."/>
            <person name="Chen C."/>
            <person name="Cichocki N."/>
            <person name="Clum A."/>
            <person name="Culley D."/>
            <person name="Crous P.W."/>
            <person name="Fauchery L."/>
            <person name="Girlanda M."/>
            <person name="Hayes R."/>
            <person name="Keri Z."/>
            <person name="Labutti K."/>
            <person name="Lipzen A."/>
            <person name="Lombard V."/>
            <person name="Magnuson J."/>
            <person name="Maillard F."/>
            <person name="Morin E."/>
            <person name="Murat C."/>
            <person name="Nolan M."/>
            <person name="Ohm R."/>
            <person name="Pangilinan J."/>
            <person name="Pereira M."/>
            <person name="Perotto S."/>
            <person name="Peter M."/>
            <person name="Riley R."/>
            <person name="Sitrit Y."/>
            <person name="Stielow B."/>
            <person name="Szollosi G."/>
            <person name="Zifcakova L."/>
            <person name="Stursova M."/>
            <person name="Spatafora J.W."/>
            <person name="Tedersoo L."/>
            <person name="Vaario L.-M."/>
            <person name="Yamada A."/>
            <person name="Yan M."/>
            <person name="Wang P."/>
            <person name="Xu J."/>
            <person name="Bruns T."/>
            <person name="Baldrian P."/>
            <person name="Vilgalys R."/>
            <person name="Henrissat B."/>
            <person name="Grigoriev I.V."/>
            <person name="Hibbett D."/>
            <person name="Nagy L.G."/>
            <person name="Martin F.M."/>
        </authorList>
    </citation>
    <scope>NUCLEOTIDE SEQUENCE</scope>
    <source>
        <strain evidence="1">P2</strain>
    </source>
</reference>
<keyword evidence="2" id="KW-1185">Reference proteome</keyword>
<protein>
    <submittedName>
        <fullName evidence="1">Aldo/keto reductase</fullName>
    </submittedName>
</protein>
<name>A0ACB6ZXN7_THEGA</name>
<evidence type="ECO:0000313" key="2">
    <source>
        <dbReference type="Proteomes" id="UP000886501"/>
    </source>
</evidence>
<reference evidence="1" key="2">
    <citation type="journal article" date="2020" name="Nat. Commun.">
        <title>Large-scale genome sequencing of mycorrhizal fungi provides insights into the early evolution of symbiotic traits.</title>
        <authorList>
            <person name="Miyauchi S."/>
            <person name="Kiss E."/>
            <person name="Kuo A."/>
            <person name="Drula E."/>
            <person name="Kohler A."/>
            <person name="Sanchez-Garcia M."/>
            <person name="Morin E."/>
            <person name="Andreopoulos B."/>
            <person name="Barry K.W."/>
            <person name="Bonito G."/>
            <person name="Buee M."/>
            <person name="Carver A."/>
            <person name="Chen C."/>
            <person name="Cichocki N."/>
            <person name="Clum A."/>
            <person name="Culley D."/>
            <person name="Crous P.W."/>
            <person name="Fauchery L."/>
            <person name="Girlanda M."/>
            <person name="Hayes R.D."/>
            <person name="Keri Z."/>
            <person name="LaButti K."/>
            <person name="Lipzen A."/>
            <person name="Lombard V."/>
            <person name="Magnuson J."/>
            <person name="Maillard F."/>
            <person name="Murat C."/>
            <person name="Nolan M."/>
            <person name="Ohm R.A."/>
            <person name="Pangilinan J."/>
            <person name="Pereira M.F."/>
            <person name="Perotto S."/>
            <person name="Peter M."/>
            <person name="Pfister S."/>
            <person name="Riley R."/>
            <person name="Sitrit Y."/>
            <person name="Stielow J.B."/>
            <person name="Szollosi G."/>
            <person name="Zifcakova L."/>
            <person name="Stursova M."/>
            <person name="Spatafora J.W."/>
            <person name="Tedersoo L."/>
            <person name="Vaario L.M."/>
            <person name="Yamada A."/>
            <person name="Yan M."/>
            <person name="Wang P."/>
            <person name="Xu J."/>
            <person name="Bruns T."/>
            <person name="Baldrian P."/>
            <person name="Vilgalys R."/>
            <person name="Dunand C."/>
            <person name="Henrissat B."/>
            <person name="Grigoriev I.V."/>
            <person name="Hibbett D."/>
            <person name="Nagy L.G."/>
            <person name="Martin F.M."/>
        </authorList>
    </citation>
    <scope>NUCLEOTIDE SEQUENCE</scope>
    <source>
        <strain evidence="1">P2</strain>
    </source>
</reference>
<proteinExistence type="predicted"/>
<sequence>MSTNNNTNAITPKVGKYGSVQQHLCLTASAPISYPTFTVRLGNSGLKNITPGCMSYGSTTWQEWLLGEKEGLEHIKFAYENGINTFDTADVYSNGESERILGKALKEYNIPRETVVIMTKVCFTVREDGGPPILEGADELGFVNRHGLSRKHIFASVKDSLKRLDVDYIDVLQCHRFDPTTPIEEIMQALHDVVKAGYVRYIGMSSCYAWQFYAMQSYAIAHNLTPFISMQNHHSLLYREEEREMLPLLKHLGVGCIPWSPLARGTLTRPWDETSARGTTDTWAGIYRGNNGSEAIVRRVEELAKKKGVKMAQIAVAWSLKRVTAPIVGTTKLENLKEMIEALDIELTEEEAKYLEEPYLPNAVVGHN</sequence>
<dbReference type="EMBL" id="MU117962">
    <property type="protein sequence ID" value="KAF9654068.1"/>
    <property type="molecule type" value="Genomic_DNA"/>
</dbReference>
<dbReference type="Proteomes" id="UP000886501">
    <property type="component" value="Unassembled WGS sequence"/>
</dbReference>
<comment type="caution">
    <text evidence="1">The sequence shown here is derived from an EMBL/GenBank/DDBJ whole genome shotgun (WGS) entry which is preliminary data.</text>
</comment>